<protein>
    <submittedName>
        <fullName evidence="4">DUF6049 family protein</fullName>
    </submittedName>
</protein>
<evidence type="ECO:0000256" key="1">
    <source>
        <dbReference type="ARBA" id="ARBA00022581"/>
    </source>
</evidence>
<keyword evidence="5" id="KW-1185">Reference proteome</keyword>
<dbReference type="Proteomes" id="UP001183202">
    <property type="component" value="Unassembled WGS sequence"/>
</dbReference>
<dbReference type="PANTHER" id="PTHR13037">
    <property type="entry name" value="FORMIN"/>
    <property type="match status" value="1"/>
</dbReference>
<dbReference type="RefSeq" id="WP_311554198.1">
    <property type="nucleotide sequence ID" value="NZ_JAVREJ010000001.1"/>
</dbReference>
<gene>
    <name evidence="4" type="ORF">RM445_02030</name>
</gene>
<proteinExistence type="predicted"/>
<sequence>MTRAAAVATRPPAVAGRPLAALLAVLFLVLAGLFSAPGTAAAQPAATVPAPAASGPLRLELAGLTPRVVTSDSPSTVTVTGTLRNTGDRPVDDLEVRLQRGEALRTDGDVRDALAGDGRVDAATPAFTPLPGTLAPGGSLPVELTVPLRGAPTDGLALAQPGVYEVLVNVNGVPRDGLRARVAAARLLLPVLSLPAGPGPADVPVDPPKPGGPAGVTVLYPLVDSPHRLPAVPGEQTLLTDDDLARSLAPDGRLGGLLTAFGKEAPSGSAVRGATCLAVDPDLVATAAAMRQGYAVRGPDGTVPGTGAEVAGTWLDTLSAAARGGCVVALPFADADLVALARGKLTDLTGPAVADGRAVVAEILGTPVLDATTWPSGGVLDEAALAGVAAAGTRTVVLDADAVAGGEAGETGGAVPVTVGPTSLVAVLTDTLLTRATAAPDTPASMGGGTATTVSAAATSPPLATQDAAATLVFRALARQGQPVSGGPPIVLAPPHVWNTDETGARALLATVDLLLDSGRLRARGLADVVSAGPTTPGPARQAADPLQAGSRDIPPTVLESVREMRADVLDLRSAAVPETGVGASVDATFTPLLQAVLRPASATWHGRPDLATAAATAAAARIEELRESIRVLPPPSPYSLGTTDAPLLLTVANGLPVTMEVRLSISSTTGLRVAPIPPQRIPPLGRRQVQVSAEVVRSGQFSVEATVHSPAGRALGPPSRLQVRSTAYGTITVWLTGSAAVLLVVLAAYRVVRRIRGEPSPRDRTGPSVGPPATLGPPVPEPPTSDSRTVERDPPPPVATNPPAPVPEPPTTPLGTPRDPEPPTRPVPARRP</sequence>
<feature type="transmembrane region" description="Helical" evidence="3">
    <location>
        <begin position="728"/>
        <end position="753"/>
    </location>
</feature>
<reference evidence="5" key="1">
    <citation type="submission" date="2023-07" db="EMBL/GenBank/DDBJ databases">
        <title>30 novel species of actinomycetes from the DSMZ collection.</title>
        <authorList>
            <person name="Nouioui I."/>
        </authorList>
    </citation>
    <scope>NUCLEOTIDE SEQUENCE [LARGE SCALE GENOMIC DNA]</scope>
    <source>
        <strain evidence="5">DSM 45834</strain>
    </source>
</reference>
<keyword evidence="3" id="KW-1133">Transmembrane helix</keyword>
<evidence type="ECO:0000313" key="4">
    <source>
        <dbReference type="EMBL" id="MDT0348301.1"/>
    </source>
</evidence>
<dbReference type="PANTHER" id="PTHR13037:SF24">
    <property type="entry name" value="POLYCOMB PROTEIN PCL-RELATED"/>
    <property type="match status" value="1"/>
</dbReference>
<keyword evidence="1" id="KW-0945">Host-virus interaction</keyword>
<keyword evidence="3" id="KW-0472">Membrane</keyword>
<evidence type="ECO:0000313" key="5">
    <source>
        <dbReference type="Proteomes" id="UP001183202"/>
    </source>
</evidence>
<organism evidence="4 5">
    <name type="scientific">Pseudonocardia charpentierae</name>
    <dbReference type="NCBI Taxonomy" id="3075545"/>
    <lineage>
        <taxon>Bacteria</taxon>
        <taxon>Bacillati</taxon>
        <taxon>Actinomycetota</taxon>
        <taxon>Actinomycetes</taxon>
        <taxon>Pseudonocardiales</taxon>
        <taxon>Pseudonocardiaceae</taxon>
        <taxon>Pseudonocardia</taxon>
    </lineage>
</organism>
<dbReference type="InterPro" id="IPR046112">
    <property type="entry name" value="DUF6049"/>
</dbReference>
<feature type="region of interest" description="Disordered" evidence="2">
    <location>
        <begin position="759"/>
        <end position="833"/>
    </location>
</feature>
<accession>A0ABU2N3I1</accession>
<evidence type="ECO:0000256" key="2">
    <source>
        <dbReference type="SAM" id="MobiDB-lite"/>
    </source>
</evidence>
<dbReference type="EMBL" id="JAVREJ010000001">
    <property type="protein sequence ID" value="MDT0348301.1"/>
    <property type="molecule type" value="Genomic_DNA"/>
</dbReference>
<comment type="caution">
    <text evidence="4">The sequence shown here is derived from an EMBL/GenBank/DDBJ whole genome shotgun (WGS) entry which is preliminary data.</text>
</comment>
<feature type="compositionally biased region" description="Pro residues" evidence="2">
    <location>
        <begin position="796"/>
        <end position="813"/>
    </location>
</feature>
<dbReference type="Pfam" id="PF19516">
    <property type="entry name" value="DUF6049"/>
    <property type="match status" value="1"/>
</dbReference>
<evidence type="ECO:0000256" key="3">
    <source>
        <dbReference type="SAM" id="Phobius"/>
    </source>
</evidence>
<feature type="compositionally biased region" description="Pro residues" evidence="2">
    <location>
        <begin position="775"/>
        <end position="784"/>
    </location>
</feature>
<name>A0ABU2N3I1_9PSEU</name>
<keyword evidence="3" id="KW-0812">Transmembrane</keyword>
<feature type="region of interest" description="Disordered" evidence="2">
    <location>
        <begin position="532"/>
        <end position="554"/>
    </location>
</feature>